<reference evidence="2 3" key="1">
    <citation type="submission" date="2018-01" db="EMBL/GenBank/DDBJ databases">
        <title>Whole genome analyses suggest that Burkholderia sensu lato contains two further novel genera in the rhizoxinica-symbiotica group Mycetohabitans gen. nov., and Trinickia gen. nov.: implications for the evolution of diazotrophy and nodulation in the Burkholderiaceae.</title>
        <authorList>
            <person name="Estrada-de los Santos P."/>
            <person name="Palmer M."/>
            <person name="Chavez-Ramirez B."/>
            <person name="Beukes C."/>
            <person name="Steenkamp E.T."/>
            <person name="Hirsch A.M."/>
            <person name="Manyaka P."/>
            <person name="Maluk M."/>
            <person name="Lafos M."/>
            <person name="Crook M."/>
            <person name="Gross E."/>
            <person name="Simon M.F."/>
            <person name="Bueno dos Reis Junior F."/>
            <person name="Poole P.S."/>
            <person name="Venter S.N."/>
            <person name="James E.K."/>
        </authorList>
    </citation>
    <scope>NUCLEOTIDE SEQUENCE [LARGE SCALE GENOMIC DNA]</scope>
    <source>
        <strain evidence="2 3">GP25-8</strain>
    </source>
</reference>
<evidence type="ECO:0000313" key="2">
    <source>
        <dbReference type="EMBL" id="PMS28219.1"/>
    </source>
</evidence>
<dbReference type="Proteomes" id="UP000235347">
    <property type="component" value="Unassembled WGS sequence"/>
</dbReference>
<accession>A0A2N7WFI3</accession>
<organism evidence="2 3">
    <name type="scientific">Trinickia soli</name>
    <dbReference type="NCBI Taxonomy" id="380675"/>
    <lineage>
        <taxon>Bacteria</taxon>
        <taxon>Pseudomonadati</taxon>
        <taxon>Pseudomonadota</taxon>
        <taxon>Betaproteobacteria</taxon>
        <taxon>Burkholderiales</taxon>
        <taxon>Burkholderiaceae</taxon>
        <taxon>Trinickia</taxon>
    </lineage>
</organism>
<evidence type="ECO:0000256" key="1">
    <source>
        <dbReference type="SAM" id="MobiDB-lite"/>
    </source>
</evidence>
<sequence>MQLMPDEALLINNLMTAVLAEFDRSGSLEGGVPLSALLPKPEGGLPPMDLPPYFRTPPHT</sequence>
<proteinExistence type="predicted"/>
<name>A0A2N7WFI3_9BURK</name>
<keyword evidence="3" id="KW-1185">Reference proteome</keyword>
<gene>
    <name evidence="2" type="ORF">C0Z19_00305</name>
</gene>
<evidence type="ECO:0000313" key="3">
    <source>
        <dbReference type="Proteomes" id="UP000235347"/>
    </source>
</evidence>
<dbReference type="EMBL" id="PNYB01000001">
    <property type="protein sequence ID" value="PMS28219.1"/>
    <property type="molecule type" value="Genomic_DNA"/>
</dbReference>
<dbReference type="AlphaFoldDB" id="A0A2N7WFI3"/>
<protein>
    <submittedName>
        <fullName evidence="2">Uncharacterized protein</fullName>
    </submittedName>
</protein>
<feature type="region of interest" description="Disordered" evidence="1">
    <location>
        <begin position="38"/>
        <end position="60"/>
    </location>
</feature>
<comment type="caution">
    <text evidence="2">The sequence shown here is derived from an EMBL/GenBank/DDBJ whole genome shotgun (WGS) entry which is preliminary data.</text>
</comment>